<feature type="region of interest" description="Disordered" evidence="5">
    <location>
        <begin position="87"/>
        <end position="141"/>
    </location>
</feature>
<evidence type="ECO:0000313" key="7">
    <source>
        <dbReference type="EMBL" id="GFY75520.1"/>
    </source>
</evidence>
<proteinExistence type="predicted"/>
<reference evidence="7" key="1">
    <citation type="submission" date="2020-08" db="EMBL/GenBank/DDBJ databases">
        <title>Multicomponent nature underlies the extraordinary mechanical properties of spider dragline silk.</title>
        <authorList>
            <person name="Kono N."/>
            <person name="Nakamura H."/>
            <person name="Mori M."/>
            <person name="Yoshida Y."/>
            <person name="Ohtoshi R."/>
            <person name="Malay A.D."/>
            <person name="Moran D.A.P."/>
            <person name="Tomita M."/>
            <person name="Numata K."/>
            <person name="Arakawa K."/>
        </authorList>
    </citation>
    <scope>NUCLEOTIDE SEQUENCE</scope>
</reference>
<comment type="subcellular location">
    <subcellularLocation>
        <location evidence="1">Membrane</location>
        <topology evidence="1">Multi-pass membrane protein</topology>
    </subcellularLocation>
</comment>
<sequence length="156" mass="17548">MWVLITKLRATNTIESEQYRKAAKALLVLIPLLGVTYILVIATPKSPELEKLYSLSTGLHFYRFKVSSLQFCIAFLMERSKNSIKQIKNAGKSAEHQQSTRTNPSTSDAHPRKTSGMSQEVAASALPPPCHSSTARHRFQQSTDWKTTFRLLSRTP</sequence>
<evidence type="ECO:0000313" key="8">
    <source>
        <dbReference type="Proteomes" id="UP000886998"/>
    </source>
</evidence>
<feature type="compositionally biased region" description="Polar residues" evidence="5">
    <location>
        <begin position="96"/>
        <end position="108"/>
    </location>
</feature>
<dbReference type="PANTHER" id="PTHR45620:SF15">
    <property type="entry name" value="DIURETIC HORMONE 44 RECEPTOR 1-RELATED"/>
    <property type="match status" value="1"/>
</dbReference>
<dbReference type="Pfam" id="PF00002">
    <property type="entry name" value="7tm_2"/>
    <property type="match status" value="1"/>
</dbReference>
<evidence type="ECO:0000256" key="2">
    <source>
        <dbReference type="ARBA" id="ARBA00022692"/>
    </source>
</evidence>
<evidence type="ECO:0000256" key="4">
    <source>
        <dbReference type="ARBA" id="ARBA00023136"/>
    </source>
</evidence>
<evidence type="ECO:0000256" key="3">
    <source>
        <dbReference type="ARBA" id="ARBA00022989"/>
    </source>
</evidence>
<organism evidence="7 8">
    <name type="scientific">Trichonephila inaurata madagascariensis</name>
    <dbReference type="NCBI Taxonomy" id="2747483"/>
    <lineage>
        <taxon>Eukaryota</taxon>
        <taxon>Metazoa</taxon>
        <taxon>Ecdysozoa</taxon>
        <taxon>Arthropoda</taxon>
        <taxon>Chelicerata</taxon>
        <taxon>Arachnida</taxon>
        <taxon>Araneae</taxon>
        <taxon>Araneomorphae</taxon>
        <taxon>Entelegynae</taxon>
        <taxon>Araneoidea</taxon>
        <taxon>Nephilidae</taxon>
        <taxon>Trichonephila</taxon>
        <taxon>Trichonephila inaurata</taxon>
    </lineage>
</organism>
<accession>A0A8X6YM45</accession>
<dbReference type="InterPro" id="IPR050332">
    <property type="entry name" value="GPCR_2"/>
</dbReference>
<comment type="caution">
    <text evidence="7">The sequence shown here is derived from an EMBL/GenBank/DDBJ whole genome shotgun (WGS) entry which is preliminary data.</text>
</comment>
<name>A0A8X6YM45_9ARAC</name>
<feature type="transmembrane region" description="Helical" evidence="6">
    <location>
        <begin position="21"/>
        <end position="40"/>
    </location>
</feature>
<dbReference type="EMBL" id="BMAV01021452">
    <property type="protein sequence ID" value="GFY75520.1"/>
    <property type="molecule type" value="Genomic_DNA"/>
</dbReference>
<keyword evidence="3 6" id="KW-1133">Transmembrane helix</keyword>
<dbReference type="GO" id="GO:0008528">
    <property type="term" value="F:G protein-coupled peptide receptor activity"/>
    <property type="evidence" value="ECO:0007669"/>
    <property type="project" value="TreeGrafter"/>
</dbReference>
<keyword evidence="8" id="KW-1185">Reference proteome</keyword>
<evidence type="ECO:0000256" key="5">
    <source>
        <dbReference type="SAM" id="MobiDB-lite"/>
    </source>
</evidence>
<dbReference type="GO" id="GO:0005886">
    <property type="term" value="C:plasma membrane"/>
    <property type="evidence" value="ECO:0007669"/>
    <property type="project" value="TreeGrafter"/>
</dbReference>
<evidence type="ECO:0000256" key="1">
    <source>
        <dbReference type="ARBA" id="ARBA00004141"/>
    </source>
</evidence>
<evidence type="ECO:0000256" key="6">
    <source>
        <dbReference type="SAM" id="Phobius"/>
    </source>
</evidence>
<dbReference type="InterPro" id="IPR000832">
    <property type="entry name" value="GPCR_2_secretin-like"/>
</dbReference>
<dbReference type="GO" id="GO:0007188">
    <property type="term" value="P:adenylate cyclase-modulating G protein-coupled receptor signaling pathway"/>
    <property type="evidence" value="ECO:0007669"/>
    <property type="project" value="TreeGrafter"/>
</dbReference>
<dbReference type="OrthoDB" id="6022368at2759"/>
<dbReference type="GO" id="GO:0017046">
    <property type="term" value="F:peptide hormone binding"/>
    <property type="evidence" value="ECO:0007669"/>
    <property type="project" value="TreeGrafter"/>
</dbReference>
<dbReference type="AlphaFoldDB" id="A0A8X6YM45"/>
<keyword evidence="4 6" id="KW-0472">Membrane</keyword>
<dbReference type="Proteomes" id="UP000886998">
    <property type="component" value="Unassembled WGS sequence"/>
</dbReference>
<gene>
    <name evidence="7" type="ORF">TNIN_158291</name>
</gene>
<protein>
    <submittedName>
        <fullName evidence="7">Uncharacterized protein</fullName>
    </submittedName>
</protein>
<dbReference type="PANTHER" id="PTHR45620">
    <property type="entry name" value="PDF RECEPTOR-LIKE PROTEIN-RELATED"/>
    <property type="match status" value="1"/>
</dbReference>
<keyword evidence="2 6" id="KW-0812">Transmembrane</keyword>
<dbReference type="Gene3D" id="1.20.1070.10">
    <property type="entry name" value="Rhodopsin 7-helix transmembrane proteins"/>
    <property type="match status" value="1"/>
</dbReference>